<name>F8AEK5_PYRYC</name>
<dbReference type="eggNOG" id="arCOG05878">
    <property type="taxonomic scope" value="Archaea"/>
</dbReference>
<dbReference type="GeneID" id="10837575"/>
<accession>F8AEK5</accession>
<dbReference type="RefSeq" id="WP_013905741.1">
    <property type="nucleotide sequence ID" value="NC_015680.1"/>
</dbReference>
<dbReference type="STRING" id="529709.PYCH_10010"/>
<dbReference type="Proteomes" id="UP000008386">
    <property type="component" value="Chromosome"/>
</dbReference>
<proteinExistence type="predicted"/>
<dbReference type="OrthoDB" id="86049at2157"/>
<reference evidence="1 2" key="1">
    <citation type="journal article" date="2011" name="J. Bacteriol.">
        <title>Complete genome sequence of the obligate piezophilic hyperthermophilic archaeon Pyrococcus yayanosii CH1.</title>
        <authorList>
            <person name="Jun X."/>
            <person name="Lupeng L."/>
            <person name="Minjuan X."/>
            <person name="Oger P."/>
            <person name="Fengping W."/>
            <person name="Jebbar M."/>
            <person name="Xiang X."/>
        </authorList>
    </citation>
    <scope>NUCLEOTIDE SEQUENCE [LARGE SCALE GENOMIC DNA]</scope>
    <source>
        <strain evidence="2">CH1 / JCM 16557</strain>
    </source>
</reference>
<dbReference type="KEGG" id="pya:PYCH_10010"/>
<sequence length="317" mass="36488">MRFVRLGPGMLFLRTNEPEKVTKFLVANLGGKELSREEAFREAGELETVVFVTGPEDKTVPGERAILVMDCPWKVMADVVNSDVPILRVDLEGIVLLMRVPDVEKALAILREKFGGEVLDPLGAMERAEAGNTMIFLTKNSLEKPVPLEDVEGALLVEESFFRVYRTLLLEASVVLFRLIPEWNELTIKLYDSTNHYEENVERLIVVVEDLDLGYIIWEGWAWDYPRPFMRVPVYKLKLLTWEDPRRVKFLLKGLEYKGYRRLCDIDVFVQGKKLSWIELGGFPSKFELAKAAREELEKALSEPARKRLKELEERLG</sequence>
<dbReference type="HOGENOM" id="CLU_071259_0_0_2"/>
<evidence type="ECO:0000313" key="1">
    <source>
        <dbReference type="EMBL" id="AEH24684.1"/>
    </source>
</evidence>
<protein>
    <submittedName>
        <fullName evidence="1">Uncharacterized protein</fullName>
    </submittedName>
</protein>
<dbReference type="EMBL" id="CP002779">
    <property type="protein sequence ID" value="AEH24684.1"/>
    <property type="molecule type" value="Genomic_DNA"/>
</dbReference>
<organism evidence="1 2">
    <name type="scientific">Pyrococcus yayanosii (strain CH1 / JCM 16557)</name>
    <dbReference type="NCBI Taxonomy" id="529709"/>
    <lineage>
        <taxon>Archaea</taxon>
        <taxon>Methanobacteriati</taxon>
        <taxon>Methanobacteriota</taxon>
        <taxon>Thermococci</taxon>
        <taxon>Thermococcales</taxon>
        <taxon>Thermococcaceae</taxon>
        <taxon>Pyrococcus</taxon>
    </lineage>
</organism>
<evidence type="ECO:0000313" key="2">
    <source>
        <dbReference type="Proteomes" id="UP000008386"/>
    </source>
</evidence>
<keyword evidence="2" id="KW-1185">Reference proteome</keyword>
<gene>
    <name evidence="1" type="ordered locus">PYCH_10010</name>
</gene>
<dbReference type="AlphaFoldDB" id="F8AEK5"/>